<dbReference type="Proteomes" id="UP001286313">
    <property type="component" value="Unassembled WGS sequence"/>
</dbReference>
<name>A0AAE1FXA9_PETCI</name>
<dbReference type="Pfam" id="PF05485">
    <property type="entry name" value="THAP"/>
    <property type="match status" value="1"/>
</dbReference>
<feature type="region of interest" description="Disordered" evidence="6">
    <location>
        <begin position="907"/>
        <end position="928"/>
    </location>
</feature>
<evidence type="ECO:0000313" key="8">
    <source>
        <dbReference type="EMBL" id="KAK3881266.1"/>
    </source>
</evidence>
<dbReference type="SMART" id="SM00980">
    <property type="entry name" value="THAP"/>
    <property type="match status" value="1"/>
</dbReference>
<accession>A0AAE1FXA9</accession>
<evidence type="ECO:0000313" key="9">
    <source>
        <dbReference type="Proteomes" id="UP001286313"/>
    </source>
</evidence>
<proteinExistence type="predicted"/>
<protein>
    <recommendedName>
        <fullName evidence="7">THAP-type domain-containing protein</fullName>
    </recommendedName>
</protein>
<reference evidence="8" key="1">
    <citation type="submission" date="2023-10" db="EMBL/GenBank/DDBJ databases">
        <title>Genome assemblies of two species of porcelain crab, Petrolisthes cinctipes and Petrolisthes manimaculis (Anomura: Porcellanidae).</title>
        <authorList>
            <person name="Angst P."/>
        </authorList>
    </citation>
    <scope>NUCLEOTIDE SEQUENCE</scope>
    <source>
        <strain evidence="8">PB745_01</strain>
        <tissue evidence="8">Gill</tissue>
    </source>
</reference>
<dbReference type="SMART" id="SM00692">
    <property type="entry name" value="DM3"/>
    <property type="match status" value="1"/>
</dbReference>
<keyword evidence="4 5" id="KW-0238">DNA-binding</keyword>
<feature type="region of interest" description="Disordered" evidence="6">
    <location>
        <begin position="461"/>
        <end position="484"/>
    </location>
</feature>
<evidence type="ECO:0000256" key="6">
    <source>
        <dbReference type="SAM" id="MobiDB-lite"/>
    </source>
</evidence>
<feature type="compositionally biased region" description="Low complexity" evidence="6">
    <location>
        <begin position="822"/>
        <end position="832"/>
    </location>
</feature>
<keyword evidence="9" id="KW-1185">Reference proteome</keyword>
<keyword evidence="3" id="KW-0862">Zinc</keyword>
<dbReference type="InterPro" id="IPR038441">
    <property type="entry name" value="THAP_Znf_sf"/>
</dbReference>
<dbReference type="EMBL" id="JAWQEG010001238">
    <property type="protein sequence ID" value="KAK3881266.1"/>
    <property type="molecule type" value="Genomic_DNA"/>
</dbReference>
<dbReference type="Gene3D" id="6.20.210.20">
    <property type="entry name" value="THAP domain"/>
    <property type="match status" value="1"/>
</dbReference>
<organism evidence="8 9">
    <name type="scientific">Petrolisthes cinctipes</name>
    <name type="common">Flat porcelain crab</name>
    <dbReference type="NCBI Taxonomy" id="88211"/>
    <lineage>
        <taxon>Eukaryota</taxon>
        <taxon>Metazoa</taxon>
        <taxon>Ecdysozoa</taxon>
        <taxon>Arthropoda</taxon>
        <taxon>Crustacea</taxon>
        <taxon>Multicrustacea</taxon>
        <taxon>Malacostraca</taxon>
        <taxon>Eumalacostraca</taxon>
        <taxon>Eucarida</taxon>
        <taxon>Decapoda</taxon>
        <taxon>Pleocyemata</taxon>
        <taxon>Anomura</taxon>
        <taxon>Galatheoidea</taxon>
        <taxon>Porcellanidae</taxon>
        <taxon>Petrolisthes</taxon>
    </lineage>
</organism>
<evidence type="ECO:0000256" key="1">
    <source>
        <dbReference type="ARBA" id="ARBA00022723"/>
    </source>
</evidence>
<feature type="compositionally biased region" description="Basic and acidic residues" evidence="6">
    <location>
        <begin position="915"/>
        <end position="928"/>
    </location>
</feature>
<dbReference type="SUPFAM" id="SSF57716">
    <property type="entry name" value="Glucocorticoid receptor-like (DNA-binding domain)"/>
    <property type="match status" value="1"/>
</dbReference>
<dbReference type="GO" id="GO:0003677">
    <property type="term" value="F:DNA binding"/>
    <property type="evidence" value="ECO:0007669"/>
    <property type="project" value="UniProtKB-UniRule"/>
</dbReference>
<evidence type="ECO:0000256" key="2">
    <source>
        <dbReference type="ARBA" id="ARBA00022771"/>
    </source>
</evidence>
<feature type="domain" description="THAP-type" evidence="7">
    <location>
        <begin position="51"/>
        <end position="138"/>
    </location>
</feature>
<dbReference type="InterPro" id="IPR006612">
    <property type="entry name" value="THAP_Znf"/>
</dbReference>
<dbReference type="AlphaFoldDB" id="A0AAE1FXA9"/>
<evidence type="ECO:0000259" key="7">
    <source>
        <dbReference type="PROSITE" id="PS50950"/>
    </source>
</evidence>
<gene>
    <name evidence="8" type="ORF">Pcinc_014286</name>
</gene>
<feature type="region of interest" description="Disordered" evidence="6">
    <location>
        <begin position="814"/>
        <end position="844"/>
    </location>
</feature>
<comment type="caution">
    <text evidence="8">The sequence shown here is derived from an EMBL/GenBank/DDBJ whole genome shotgun (WGS) entry which is preliminary data.</text>
</comment>
<dbReference type="GO" id="GO:0008270">
    <property type="term" value="F:zinc ion binding"/>
    <property type="evidence" value="ECO:0007669"/>
    <property type="project" value="UniProtKB-KW"/>
</dbReference>
<evidence type="ECO:0000256" key="5">
    <source>
        <dbReference type="PROSITE-ProRule" id="PRU00309"/>
    </source>
</evidence>
<evidence type="ECO:0000256" key="4">
    <source>
        <dbReference type="ARBA" id="ARBA00023125"/>
    </source>
</evidence>
<keyword evidence="2 5" id="KW-0863">Zinc-finger</keyword>
<feature type="region of interest" description="Disordered" evidence="6">
    <location>
        <begin position="290"/>
        <end position="313"/>
    </location>
</feature>
<evidence type="ECO:0000256" key="3">
    <source>
        <dbReference type="ARBA" id="ARBA00022833"/>
    </source>
</evidence>
<dbReference type="PROSITE" id="PS50950">
    <property type="entry name" value="ZF_THAP"/>
    <property type="match status" value="1"/>
</dbReference>
<keyword evidence="1" id="KW-0479">Metal-binding</keyword>
<sequence length="928" mass="103387">MRFRGNAVGRVGSPPPSPPGEFIRYGNRFGVGVKPILTPPLVLYRGNNHKMPRGSICRAKGCTSNKSDNPQLTFHSFPKNKERFKQWCELLQRPDLKHCYVLCHRTSMRVCSLHFEDTMYMSRTSTSRLVWNALPIPVKEQSSSSSSSTIEELGEENDNKAAAARIIKKLSADSKVSDYTLLRFKPPSTVSTKSKSSCVEMNCEDIIKEECVFEQELDTMDQQEHNLSQTNVDDDDSSSVLYKHCIDSKKGMNLYQSENNSCLEGENGEISLQNTHEGEKTSPFTCLEGGNSLPDTHRGDKTTSPVKCLEGVNGGNSLPNPLTGDKREKDISSCCKTCHCEKCKQHKTFLHRTYSGPIRRHTVKTKDGKLRTFMIINKTSLQTLQDKGLLQPLSKSGNQTISSAQCKKILASFQQPSKPPEKLAVSSDSSISYFPSVSSISPTPSVSTIQTHRATIQTSLANNQTSSPTNQIVKGATNQTSPNSNQITKVVSRSFTNQTSPNANQITLTTNQTNQVTENTSETTLATNQTKDASQTQTVTNQFIINTNLATVDTLDSILAINDTLRVTNQNNITPNMISNISPKPIRVTITSQDDSQDDIQDISQGDLQDIPQDTLQEISEDSLHDNSEKNSQDISEDIAHDDVQDNPQPKKKRTQNVRWVALPISPVQNSDPAVPTIIKATQESTTTQIDASIGKLLSDVTIVSPQRHKGGQKDSQSSSCRELKKRYLRLLNKHRRRYHLLLKKYKTMQTKVIESELEKDVKGSPQQVIKDASKYLSLEHRLFFESQMFLRNKSVGMGNENRGIGNRNIGMENERSETENESSGMENNNGGVTENRSIGGGNGNRFSPQLMELMISFYRRSPAGYRFLSTIFTIPSVKTVHKWMYKPLCKNGGVMEKDHSTLYTRNSSNGDLDCNSKEGHSFVEDEG</sequence>